<reference evidence="1" key="1">
    <citation type="submission" date="2021-10" db="EMBL/GenBank/DDBJ databases">
        <authorList>
            <person name="Piombo E."/>
        </authorList>
    </citation>
    <scope>NUCLEOTIDE SEQUENCE</scope>
</reference>
<keyword evidence="2" id="KW-1185">Reference proteome</keyword>
<dbReference type="Gene3D" id="2.60.270.20">
    <property type="entry name" value="Cytolysin/lectin"/>
    <property type="match status" value="1"/>
</dbReference>
<evidence type="ECO:0008006" key="3">
    <source>
        <dbReference type="Google" id="ProtNLM"/>
    </source>
</evidence>
<sequence length="142" mass="15967">MSYSIKSRVYQTNTNAYFNIVEKGVWQNGTWSDQNGVLTLAMGGSGTSGMLRFMTEQGKEIFFIALGVHNYKPWVDIVEAPWLNASCVKILPEYYDSKYPVRCAARDAQRTSQSIHSAEHRTISVEYKAAQGHNLELNIVIG</sequence>
<name>A0A9N9YV95_9HYPO</name>
<dbReference type="InterPro" id="IPR009960">
    <property type="entry name" value="Fruit_body_lectin_fun"/>
</dbReference>
<protein>
    <recommendedName>
        <fullName evidence="3">Lectin</fullName>
    </recommendedName>
</protein>
<organism evidence="1 2">
    <name type="scientific">Clonostachys rhizophaga</name>
    <dbReference type="NCBI Taxonomy" id="160324"/>
    <lineage>
        <taxon>Eukaryota</taxon>
        <taxon>Fungi</taxon>
        <taxon>Dikarya</taxon>
        <taxon>Ascomycota</taxon>
        <taxon>Pezizomycotina</taxon>
        <taxon>Sordariomycetes</taxon>
        <taxon>Hypocreomycetidae</taxon>
        <taxon>Hypocreales</taxon>
        <taxon>Bionectriaceae</taxon>
        <taxon>Clonostachys</taxon>
    </lineage>
</organism>
<dbReference type="InterPro" id="IPR015926">
    <property type="entry name" value="Cytolysin/lectin"/>
</dbReference>
<dbReference type="Pfam" id="PF07367">
    <property type="entry name" value="FB_lectin"/>
    <property type="match status" value="1"/>
</dbReference>
<evidence type="ECO:0000313" key="1">
    <source>
        <dbReference type="EMBL" id="CAH0038132.1"/>
    </source>
</evidence>
<dbReference type="SUPFAM" id="SSF63724">
    <property type="entry name" value="Cytolysin/lectin"/>
    <property type="match status" value="1"/>
</dbReference>
<dbReference type="Proteomes" id="UP000696573">
    <property type="component" value="Unassembled WGS sequence"/>
</dbReference>
<dbReference type="AlphaFoldDB" id="A0A9N9YV95"/>
<dbReference type="EMBL" id="CABFNQ020000760">
    <property type="protein sequence ID" value="CAH0038132.1"/>
    <property type="molecule type" value="Genomic_DNA"/>
</dbReference>
<comment type="caution">
    <text evidence="1">The sequence shown here is derived from an EMBL/GenBank/DDBJ whole genome shotgun (WGS) entry which is preliminary data.</text>
</comment>
<gene>
    <name evidence="1" type="ORF">CRHIZ90672A_00006241</name>
</gene>
<proteinExistence type="predicted"/>
<accession>A0A9N9YV95</accession>
<evidence type="ECO:0000313" key="2">
    <source>
        <dbReference type="Proteomes" id="UP000696573"/>
    </source>
</evidence>
<dbReference type="OrthoDB" id="4791458at2759"/>